<name>A0A4Y9L198_9BRAD</name>
<dbReference type="Proteomes" id="UP000297966">
    <property type="component" value="Unassembled WGS sequence"/>
</dbReference>
<keyword evidence="4" id="KW-0472">Membrane</keyword>
<evidence type="ECO:0000259" key="5">
    <source>
        <dbReference type="Pfam" id="PF00496"/>
    </source>
</evidence>
<comment type="similarity">
    <text evidence="2">Belongs to the bacterial solute-binding protein 5 family.</text>
</comment>
<comment type="caution">
    <text evidence="6">The sequence shown here is derived from an EMBL/GenBank/DDBJ whole genome shotgun (WGS) entry which is preliminary data.</text>
</comment>
<comment type="subcellular location">
    <subcellularLocation>
        <location evidence="1">Periplasm</location>
    </subcellularLocation>
</comment>
<dbReference type="RefSeq" id="WP_135179412.1">
    <property type="nucleotide sequence ID" value="NZ_SPQT01000053.1"/>
</dbReference>
<dbReference type="Gene3D" id="3.40.190.10">
    <property type="entry name" value="Periplasmic binding protein-like II"/>
    <property type="match status" value="1"/>
</dbReference>
<evidence type="ECO:0000256" key="3">
    <source>
        <dbReference type="ARBA" id="ARBA00022729"/>
    </source>
</evidence>
<dbReference type="PIRSF" id="PIRSF002741">
    <property type="entry name" value="MppA"/>
    <property type="match status" value="1"/>
</dbReference>
<keyword evidence="4" id="KW-1133">Transmembrane helix</keyword>
<dbReference type="GO" id="GO:0043190">
    <property type="term" value="C:ATP-binding cassette (ABC) transporter complex"/>
    <property type="evidence" value="ECO:0007669"/>
    <property type="project" value="InterPro"/>
</dbReference>
<proteinExistence type="inferred from homology"/>
<reference evidence="6 7" key="1">
    <citation type="submission" date="2019-03" db="EMBL/GenBank/DDBJ databases">
        <title>Bradyrhizobium diversity isolated from nodules of Chamaecrista fasciculata.</title>
        <authorList>
            <person name="Klepa M.S."/>
            <person name="Urquiaga M.O."/>
            <person name="Hungria M."/>
            <person name="Delamuta J.R."/>
        </authorList>
    </citation>
    <scope>NUCLEOTIDE SEQUENCE [LARGE SCALE GENOMIC DNA]</scope>
    <source>
        <strain evidence="6 7">CNPSo 3448</strain>
    </source>
</reference>
<dbReference type="InterPro" id="IPR000914">
    <property type="entry name" value="SBP_5_dom"/>
</dbReference>
<dbReference type="Gene3D" id="3.10.105.10">
    <property type="entry name" value="Dipeptide-binding Protein, Domain 3"/>
    <property type="match status" value="1"/>
</dbReference>
<protein>
    <submittedName>
        <fullName evidence="6">ABC transporter substrate-binding protein</fullName>
    </submittedName>
</protein>
<sequence>MRNKDEIEKVEMAGANTLRLKDAFRRGASRRDVISMLIAAGMSAAAASPIATFAETAYAQAPRRGGKVKVATTNNSTADTLDPPKGINQTDYSRITTFYNGLTTINEAFAVQLDLAEEITPSERATVWNIKLRRDVRFHDGSPLTSADVVYSLSRHKDPAVGSGVRVLAAQMQEIVATGPHEVRILLDAPNADLPVIFGEWHFMIVKDGATDFRVANGTGPYKCKEFRPGVRSIAVRNSEYFKPGKPYLDEIELFGIPDEPARVNALLSGDVQLISGISPSSAQRISSAPKVSLFETRAGAYHDLDLRLDLTPGSNLDFVLAVKHMLNREQIRRAVYRNYAVIGNDQPIDPTNPFYDASLPQRPFDLDKARFHLQRSGFAGQTFPIVVSPAAFNSEDIAQLLQQAGRQINLNFEIRRVPADGYWSNEWRKHPIFFTSTTPKPTADLAFTLNYKSDAAYNVSAWRNERFDSLLLEARSETDISKRREMYGAMQRLVRDNCGVCIPVFASYLDGHASHLKGLRSIPTYGLMGCNFAESIWLDQ</sequence>
<dbReference type="OrthoDB" id="9803988at2"/>
<dbReference type="InterPro" id="IPR030678">
    <property type="entry name" value="Peptide/Ni-bd"/>
</dbReference>
<keyword evidence="3" id="KW-0732">Signal</keyword>
<dbReference type="EMBL" id="SPQT01000053">
    <property type="protein sequence ID" value="TFV37350.1"/>
    <property type="molecule type" value="Genomic_DNA"/>
</dbReference>
<dbReference type="InterPro" id="IPR039424">
    <property type="entry name" value="SBP_5"/>
</dbReference>
<evidence type="ECO:0000256" key="1">
    <source>
        <dbReference type="ARBA" id="ARBA00004418"/>
    </source>
</evidence>
<feature type="transmembrane region" description="Helical" evidence="4">
    <location>
        <begin position="33"/>
        <end position="54"/>
    </location>
</feature>
<dbReference type="PROSITE" id="PS51318">
    <property type="entry name" value="TAT"/>
    <property type="match status" value="1"/>
</dbReference>
<evidence type="ECO:0000313" key="6">
    <source>
        <dbReference type="EMBL" id="TFV37350.1"/>
    </source>
</evidence>
<dbReference type="AlphaFoldDB" id="A0A4Y9L198"/>
<keyword evidence="7" id="KW-1185">Reference proteome</keyword>
<dbReference type="InterPro" id="IPR006311">
    <property type="entry name" value="TAT_signal"/>
</dbReference>
<dbReference type="GO" id="GO:1904680">
    <property type="term" value="F:peptide transmembrane transporter activity"/>
    <property type="evidence" value="ECO:0007669"/>
    <property type="project" value="TreeGrafter"/>
</dbReference>
<dbReference type="PANTHER" id="PTHR30290">
    <property type="entry name" value="PERIPLASMIC BINDING COMPONENT OF ABC TRANSPORTER"/>
    <property type="match status" value="1"/>
</dbReference>
<gene>
    <name evidence="6" type="ORF">E4K65_44070</name>
</gene>
<dbReference type="PANTHER" id="PTHR30290:SF38">
    <property type="entry name" value="D,D-DIPEPTIDE-BINDING PERIPLASMIC PROTEIN DDPA-RELATED"/>
    <property type="match status" value="1"/>
</dbReference>
<dbReference type="GO" id="GO:0015833">
    <property type="term" value="P:peptide transport"/>
    <property type="evidence" value="ECO:0007669"/>
    <property type="project" value="TreeGrafter"/>
</dbReference>
<evidence type="ECO:0000256" key="4">
    <source>
        <dbReference type="SAM" id="Phobius"/>
    </source>
</evidence>
<organism evidence="6 7">
    <name type="scientific">Bradyrhizobium niftali</name>
    <dbReference type="NCBI Taxonomy" id="2560055"/>
    <lineage>
        <taxon>Bacteria</taxon>
        <taxon>Pseudomonadati</taxon>
        <taxon>Pseudomonadota</taxon>
        <taxon>Alphaproteobacteria</taxon>
        <taxon>Hyphomicrobiales</taxon>
        <taxon>Nitrobacteraceae</taxon>
        <taxon>Bradyrhizobium</taxon>
    </lineage>
</organism>
<accession>A0A4Y9L198</accession>
<evidence type="ECO:0000313" key="7">
    <source>
        <dbReference type="Proteomes" id="UP000297966"/>
    </source>
</evidence>
<dbReference type="GO" id="GO:0030288">
    <property type="term" value="C:outer membrane-bounded periplasmic space"/>
    <property type="evidence" value="ECO:0007669"/>
    <property type="project" value="UniProtKB-ARBA"/>
</dbReference>
<dbReference type="SUPFAM" id="SSF53850">
    <property type="entry name" value="Periplasmic binding protein-like II"/>
    <property type="match status" value="1"/>
</dbReference>
<keyword evidence="4" id="KW-0812">Transmembrane</keyword>
<dbReference type="CDD" id="cd08503">
    <property type="entry name" value="PBP2_NikA_DppA_OppA_like_17"/>
    <property type="match status" value="1"/>
</dbReference>
<feature type="domain" description="Solute-binding protein family 5" evidence="5">
    <location>
        <begin position="111"/>
        <end position="456"/>
    </location>
</feature>
<dbReference type="Pfam" id="PF00496">
    <property type="entry name" value="SBP_bac_5"/>
    <property type="match status" value="1"/>
</dbReference>
<evidence type="ECO:0000256" key="2">
    <source>
        <dbReference type="ARBA" id="ARBA00005695"/>
    </source>
</evidence>